<sequence length="167" mass="18358">MPHNEQSVTIHKVVTFTYLIQDGQDEQVLEQSDLPMSYIHGVDGKMYPSAERAMEGKKVGDVVAVSLSPEEGFGYPDPELMHTEKVENVPDEYCRIGAEAMFENEEGESITMQVTKIENGEVTLDANHPFAGKTVVFRMTVVGVRDATAEEVGSGEVIDAQGTMTMQ</sequence>
<dbReference type="Gene3D" id="2.40.10.330">
    <property type="match status" value="1"/>
</dbReference>
<dbReference type="InterPro" id="IPR048261">
    <property type="entry name" value="SlpA/SlyD-like_ins_sf"/>
</dbReference>
<comment type="similarity">
    <text evidence="3">Belongs to the FKBP-type PPIase family.</text>
</comment>
<dbReference type="SUPFAM" id="SSF54534">
    <property type="entry name" value="FKBP-like"/>
    <property type="match status" value="1"/>
</dbReference>
<evidence type="ECO:0000313" key="9">
    <source>
        <dbReference type="EMBL" id="VAW96223.1"/>
    </source>
</evidence>
<dbReference type="EMBL" id="UOFR01000037">
    <property type="protein sequence ID" value="VAW96223.1"/>
    <property type="molecule type" value="Genomic_DNA"/>
</dbReference>
<keyword evidence="5" id="KW-0963">Cytoplasm</keyword>
<evidence type="ECO:0000256" key="4">
    <source>
        <dbReference type="ARBA" id="ARBA00013194"/>
    </source>
</evidence>
<comment type="catalytic activity">
    <reaction evidence="1">
        <text>[protein]-peptidylproline (omega=180) = [protein]-peptidylproline (omega=0)</text>
        <dbReference type="Rhea" id="RHEA:16237"/>
        <dbReference type="Rhea" id="RHEA-COMP:10747"/>
        <dbReference type="Rhea" id="RHEA-COMP:10748"/>
        <dbReference type="ChEBI" id="CHEBI:83833"/>
        <dbReference type="ChEBI" id="CHEBI:83834"/>
        <dbReference type="EC" id="5.2.1.8"/>
    </reaction>
</comment>
<dbReference type="AlphaFoldDB" id="A0A3B1A808"/>
<dbReference type="InterPro" id="IPR046357">
    <property type="entry name" value="PPIase_dom_sf"/>
</dbReference>
<evidence type="ECO:0000256" key="1">
    <source>
        <dbReference type="ARBA" id="ARBA00000971"/>
    </source>
</evidence>
<evidence type="ECO:0000256" key="2">
    <source>
        <dbReference type="ARBA" id="ARBA00004496"/>
    </source>
</evidence>
<keyword evidence="8 9" id="KW-0413">Isomerase</keyword>
<evidence type="ECO:0000256" key="5">
    <source>
        <dbReference type="ARBA" id="ARBA00022490"/>
    </source>
</evidence>
<name>A0A3B1A808_9ZZZZ</name>
<evidence type="ECO:0000256" key="8">
    <source>
        <dbReference type="ARBA" id="ARBA00023235"/>
    </source>
</evidence>
<keyword evidence="7" id="KW-0143">Chaperone</keyword>
<dbReference type="EC" id="5.2.1.8" evidence="4"/>
<evidence type="ECO:0000256" key="6">
    <source>
        <dbReference type="ARBA" id="ARBA00023110"/>
    </source>
</evidence>
<evidence type="ECO:0000256" key="3">
    <source>
        <dbReference type="ARBA" id="ARBA00006577"/>
    </source>
</evidence>
<protein>
    <recommendedName>
        <fullName evidence="4">peptidylprolyl isomerase</fullName>
        <ecNumber evidence="4">5.2.1.8</ecNumber>
    </recommendedName>
</protein>
<evidence type="ECO:0000256" key="7">
    <source>
        <dbReference type="ARBA" id="ARBA00023186"/>
    </source>
</evidence>
<proteinExistence type="inferred from homology"/>
<accession>A0A3B1A808</accession>
<dbReference type="PANTHER" id="PTHR47861">
    <property type="entry name" value="FKBP-TYPE PEPTIDYL-PROLYL CIS-TRANS ISOMERASE SLYD"/>
    <property type="match status" value="1"/>
</dbReference>
<dbReference type="Gene3D" id="3.10.50.40">
    <property type="match status" value="1"/>
</dbReference>
<dbReference type="PANTHER" id="PTHR47861:SF3">
    <property type="entry name" value="FKBP-TYPE PEPTIDYL-PROLYL CIS-TRANS ISOMERASE SLYD"/>
    <property type="match status" value="1"/>
</dbReference>
<gene>
    <name evidence="9" type="ORF">MNBD_GAMMA21-1352</name>
</gene>
<organism evidence="9">
    <name type="scientific">hydrothermal vent metagenome</name>
    <dbReference type="NCBI Taxonomy" id="652676"/>
    <lineage>
        <taxon>unclassified sequences</taxon>
        <taxon>metagenomes</taxon>
        <taxon>ecological metagenomes</taxon>
    </lineage>
</organism>
<dbReference type="GO" id="GO:0005737">
    <property type="term" value="C:cytoplasm"/>
    <property type="evidence" value="ECO:0007669"/>
    <property type="project" value="UniProtKB-SubCell"/>
</dbReference>
<keyword evidence="6" id="KW-0697">Rotamase</keyword>
<reference evidence="9" key="1">
    <citation type="submission" date="2018-06" db="EMBL/GenBank/DDBJ databases">
        <authorList>
            <person name="Zhirakovskaya E."/>
        </authorList>
    </citation>
    <scope>NUCLEOTIDE SEQUENCE</scope>
</reference>
<comment type="subcellular location">
    <subcellularLocation>
        <location evidence="2">Cytoplasm</location>
    </subcellularLocation>
</comment>
<dbReference type="GO" id="GO:0003755">
    <property type="term" value="F:peptidyl-prolyl cis-trans isomerase activity"/>
    <property type="evidence" value="ECO:0007669"/>
    <property type="project" value="UniProtKB-KW"/>
</dbReference>